<dbReference type="SUPFAM" id="SSF55347">
    <property type="entry name" value="Glyceraldehyde-3-phosphate dehydrogenase-like, C-terminal domain"/>
    <property type="match status" value="1"/>
</dbReference>
<dbReference type="InterPro" id="IPR000683">
    <property type="entry name" value="Gfo/Idh/MocA-like_OxRdtase_N"/>
</dbReference>
<reference evidence="2" key="1">
    <citation type="journal article" date="2021" name="PeerJ">
        <title>Extensive microbial diversity within the chicken gut microbiome revealed by metagenomics and culture.</title>
        <authorList>
            <person name="Gilroy R."/>
            <person name="Ravi A."/>
            <person name="Getino M."/>
            <person name="Pursley I."/>
            <person name="Horton D.L."/>
            <person name="Alikhan N.F."/>
            <person name="Baker D."/>
            <person name="Gharbi K."/>
            <person name="Hall N."/>
            <person name="Watson M."/>
            <person name="Adriaenssens E.M."/>
            <person name="Foster-Nyarko E."/>
            <person name="Jarju S."/>
            <person name="Secka A."/>
            <person name="Antonio M."/>
            <person name="Oren A."/>
            <person name="Chaudhuri R.R."/>
            <person name="La Ragione R."/>
            <person name="Hildebrand F."/>
            <person name="Pallen M.J."/>
        </authorList>
    </citation>
    <scope>NUCLEOTIDE SEQUENCE</scope>
    <source>
        <strain evidence="2">ChiGjej1B1-14440</strain>
    </source>
</reference>
<dbReference type="Gene3D" id="3.30.360.10">
    <property type="entry name" value="Dihydrodipicolinate Reductase, domain 2"/>
    <property type="match status" value="1"/>
</dbReference>
<organism evidence="2 3">
    <name type="scientific">Candidatus Erysipelatoclostridium merdavium</name>
    <dbReference type="NCBI Taxonomy" id="2838566"/>
    <lineage>
        <taxon>Bacteria</taxon>
        <taxon>Bacillati</taxon>
        <taxon>Bacillota</taxon>
        <taxon>Erysipelotrichia</taxon>
        <taxon>Erysipelotrichales</taxon>
        <taxon>Erysipelotrichales incertae sedis</taxon>
    </lineage>
</organism>
<evidence type="ECO:0000313" key="3">
    <source>
        <dbReference type="Proteomes" id="UP000886724"/>
    </source>
</evidence>
<dbReference type="Gene3D" id="3.40.50.720">
    <property type="entry name" value="NAD(P)-binding Rossmann-like Domain"/>
    <property type="match status" value="1"/>
</dbReference>
<comment type="caution">
    <text evidence="2">The sequence shown here is derived from an EMBL/GenBank/DDBJ whole genome shotgun (WGS) entry which is preliminary data.</text>
</comment>
<reference evidence="2" key="2">
    <citation type="submission" date="2021-04" db="EMBL/GenBank/DDBJ databases">
        <authorList>
            <person name="Gilroy R."/>
        </authorList>
    </citation>
    <scope>NUCLEOTIDE SEQUENCE</scope>
    <source>
        <strain evidence="2">ChiGjej1B1-14440</strain>
    </source>
</reference>
<sequence length="326" mass="36896">MKLGILGTGMIVKDLLTTYDLLGIEYTAVLATKATEDEASALVDKYHLDKYFLDFDELLKDDIDTVYVALPNHLHYSFAKKALEHGKHVIVEKPITANVQELKELIEIAKEKQLFIFEAMNIHYLPAYQALKQCLTKIGQPKIVSLNYSQYSSRYNAFKAGNILPAFDFHKAGGALMDLNVYNIHGLTGLFGEPKRVNYLANIENNIDTSGILTLDYDNFKAVSIGAKDCKAPVMLTFQGDGGVIKIDTPINQLTKFEYINNNNEVETVDLNEGKHRLYYEFKEFIRMIEQNDVTKAAKMMEVSLTVSKIMNEARNQEGIVFDNDR</sequence>
<feature type="domain" description="Gfo/Idh/MocA-like oxidoreductase N-terminal" evidence="1">
    <location>
        <begin position="2"/>
        <end position="116"/>
    </location>
</feature>
<gene>
    <name evidence="2" type="ORF">H9980_07175</name>
</gene>
<proteinExistence type="predicted"/>
<dbReference type="Pfam" id="PF01408">
    <property type="entry name" value="GFO_IDH_MocA"/>
    <property type="match status" value="1"/>
</dbReference>
<evidence type="ECO:0000313" key="2">
    <source>
        <dbReference type="EMBL" id="HIX81735.1"/>
    </source>
</evidence>
<protein>
    <submittedName>
        <fullName evidence="2">Gfo/Idh/MocA family oxidoreductase</fullName>
    </submittedName>
</protein>
<dbReference type="PANTHER" id="PTHR43054:SF1">
    <property type="entry name" value="SCYLLO-INOSITOL 2-DEHYDROGENASE (NADP(+)) IOLU"/>
    <property type="match status" value="1"/>
</dbReference>
<dbReference type="Proteomes" id="UP000886724">
    <property type="component" value="Unassembled WGS sequence"/>
</dbReference>
<dbReference type="GO" id="GO:0000166">
    <property type="term" value="F:nucleotide binding"/>
    <property type="evidence" value="ECO:0007669"/>
    <property type="project" value="InterPro"/>
</dbReference>
<evidence type="ECO:0000259" key="1">
    <source>
        <dbReference type="Pfam" id="PF01408"/>
    </source>
</evidence>
<dbReference type="SUPFAM" id="SSF51735">
    <property type="entry name" value="NAD(P)-binding Rossmann-fold domains"/>
    <property type="match status" value="1"/>
</dbReference>
<dbReference type="PANTHER" id="PTHR43054">
    <property type="match status" value="1"/>
</dbReference>
<dbReference type="EMBL" id="DXET01000155">
    <property type="protein sequence ID" value="HIX81735.1"/>
    <property type="molecule type" value="Genomic_DNA"/>
</dbReference>
<accession>A0A9D1XM01</accession>
<name>A0A9D1XM01_9FIRM</name>
<dbReference type="InterPro" id="IPR036291">
    <property type="entry name" value="NAD(P)-bd_dom_sf"/>
</dbReference>
<dbReference type="AlphaFoldDB" id="A0A9D1XM01"/>